<reference evidence="3" key="1">
    <citation type="journal article" date="2019" name="Int. J. Syst. Evol. Microbiol.">
        <title>The Global Catalogue of Microorganisms (GCM) 10K type strain sequencing project: providing services to taxonomists for standard genome sequencing and annotation.</title>
        <authorList>
            <consortium name="The Broad Institute Genomics Platform"/>
            <consortium name="The Broad Institute Genome Sequencing Center for Infectious Disease"/>
            <person name="Wu L."/>
            <person name="Ma J."/>
        </authorList>
    </citation>
    <scope>NUCLEOTIDE SEQUENCE [LARGE SCALE GENOMIC DNA]</scope>
    <source>
        <strain evidence="3">KCTC 23299</strain>
    </source>
</reference>
<sequence length="197" mass="22523">MMKKLLIPGLLAVSLFMAQYVGAQNEKKYRLEVPEQLQKKPILDAIEENIAYTVPKLRDSKSCQDCKTNYTVKYQTTAAEFGTDKTGKKLFVFKGSLVVYDSTGKGINRIVLINPETDEQVFYDVTDNGKPVNPAPLLITSRQAHVEDVDGLKKYFRNNNQDPQAYNEESFLRAAKEKILDMRENVRKLEKQRGRNL</sequence>
<proteinExistence type="predicted"/>
<dbReference type="Proteomes" id="UP001597511">
    <property type="component" value="Unassembled WGS sequence"/>
</dbReference>
<accession>A0ABW6A9R5</accession>
<evidence type="ECO:0000313" key="3">
    <source>
        <dbReference type="Proteomes" id="UP001597511"/>
    </source>
</evidence>
<dbReference type="EMBL" id="JBHUOZ010000003">
    <property type="protein sequence ID" value="MFD2921036.1"/>
    <property type="molecule type" value="Genomic_DNA"/>
</dbReference>
<evidence type="ECO:0000313" key="2">
    <source>
        <dbReference type="EMBL" id="MFD2921036.1"/>
    </source>
</evidence>
<evidence type="ECO:0000256" key="1">
    <source>
        <dbReference type="SAM" id="SignalP"/>
    </source>
</evidence>
<name>A0ABW6A9R5_9BACT</name>
<dbReference type="RefSeq" id="WP_386100560.1">
    <property type="nucleotide sequence ID" value="NZ_JBHUOZ010000003.1"/>
</dbReference>
<comment type="caution">
    <text evidence="2">The sequence shown here is derived from an EMBL/GenBank/DDBJ whole genome shotgun (WGS) entry which is preliminary data.</text>
</comment>
<feature type="signal peptide" evidence="1">
    <location>
        <begin position="1"/>
        <end position="23"/>
    </location>
</feature>
<keyword evidence="3" id="KW-1185">Reference proteome</keyword>
<protein>
    <submittedName>
        <fullName evidence="2">Uncharacterized protein</fullName>
    </submittedName>
</protein>
<keyword evidence="1" id="KW-0732">Signal</keyword>
<gene>
    <name evidence="2" type="ORF">ACFS6H_15025</name>
</gene>
<feature type="chain" id="PRO_5045812418" evidence="1">
    <location>
        <begin position="24"/>
        <end position="197"/>
    </location>
</feature>
<organism evidence="2 3">
    <name type="scientific">Terrimonas rubra</name>
    <dbReference type="NCBI Taxonomy" id="1035890"/>
    <lineage>
        <taxon>Bacteria</taxon>
        <taxon>Pseudomonadati</taxon>
        <taxon>Bacteroidota</taxon>
        <taxon>Chitinophagia</taxon>
        <taxon>Chitinophagales</taxon>
        <taxon>Chitinophagaceae</taxon>
        <taxon>Terrimonas</taxon>
    </lineage>
</organism>